<comment type="caution">
    <text evidence="2">The sequence shown here is derived from an EMBL/GenBank/DDBJ whole genome shotgun (WGS) entry which is preliminary data.</text>
</comment>
<organism evidence="2 3">
    <name type="scientific">Ceratodon purpureus</name>
    <name type="common">Fire moss</name>
    <name type="synonym">Dicranum purpureum</name>
    <dbReference type="NCBI Taxonomy" id="3225"/>
    <lineage>
        <taxon>Eukaryota</taxon>
        <taxon>Viridiplantae</taxon>
        <taxon>Streptophyta</taxon>
        <taxon>Embryophyta</taxon>
        <taxon>Bryophyta</taxon>
        <taxon>Bryophytina</taxon>
        <taxon>Bryopsida</taxon>
        <taxon>Dicranidae</taxon>
        <taxon>Pseudoditrichales</taxon>
        <taxon>Ditrichaceae</taxon>
        <taxon>Ceratodon</taxon>
    </lineage>
</organism>
<feature type="region of interest" description="Disordered" evidence="1">
    <location>
        <begin position="368"/>
        <end position="392"/>
    </location>
</feature>
<evidence type="ECO:0000313" key="3">
    <source>
        <dbReference type="Proteomes" id="UP000822688"/>
    </source>
</evidence>
<proteinExistence type="predicted"/>
<evidence type="ECO:0008006" key="4">
    <source>
        <dbReference type="Google" id="ProtNLM"/>
    </source>
</evidence>
<evidence type="ECO:0000256" key="1">
    <source>
        <dbReference type="SAM" id="MobiDB-lite"/>
    </source>
</evidence>
<dbReference type="EMBL" id="CM026424">
    <property type="protein sequence ID" value="KAG0579446.1"/>
    <property type="molecule type" value="Genomic_DNA"/>
</dbReference>
<evidence type="ECO:0000313" key="2">
    <source>
        <dbReference type="EMBL" id="KAG0579446.1"/>
    </source>
</evidence>
<reference evidence="2" key="1">
    <citation type="submission" date="2020-06" db="EMBL/GenBank/DDBJ databases">
        <title>WGS assembly of Ceratodon purpureus strain R40.</title>
        <authorList>
            <person name="Carey S.B."/>
            <person name="Jenkins J."/>
            <person name="Shu S."/>
            <person name="Lovell J.T."/>
            <person name="Sreedasyam A."/>
            <person name="Maumus F."/>
            <person name="Tiley G.P."/>
            <person name="Fernandez-Pozo N."/>
            <person name="Barry K."/>
            <person name="Chen C."/>
            <person name="Wang M."/>
            <person name="Lipzen A."/>
            <person name="Daum C."/>
            <person name="Saski C.A."/>
            <person name="Payton A.C."/>
            <person name="Mcbreen J.C."/>
            <person name="Conrad R.E."/>
            <person name="Kollar L.M."/>
            <person name="Olsson S."/>
            <person name="Huttunen S."/>
            <person name="Landis J.B."/>
            <person name="Wickett N.J."/>
            <person name="Johnson M.G."/>
            <person name="Rensing S.A."/>
            <person name="Grimwood J."/>
            <person name="Schmutz J."/>
            <person name="Mcdaniel S.F."/>
        </authorList>
    </citation>
    <scope>NUCLEOTIDE SEQUENCE</scope>
    <source>
        <strain evidence="2">R40</strain>
    </source>
</reference>
<sequence length="392" mass="43103">MPDRASTPVYDKCTSCAFASEKGPVCGPWPTSHTDVCCLYKFNRQEQSALCQDKDVGQKANGTCDSLCKNCPSRLKFPQLQIELPVEEPSQRSSDVTSQEGTTDVPQSCTSVQSRTPKSSKIAPRKRRGFTKLTIEIRPPRFKKKLWFGTWQEEEIARAKDAINYYMGSNEPFILPDSPLIFAQHPLGIEYRELKPSCEEFVQVGQKQVRASVYFARRVKEVIKAVTRGKKLKAQPSKKPLKPKPGAFEKILESQQIEATQRIQEPPVSFSSGSPSSMIVTCPSGSASSSVMPCASGSQLSTGDDMVWYGASAEVHSGLAPVQASYLPHSEMLPYEGEISIEPELFSLICDWGEEGFSLEGITFSNSPPDVAASGEGEDESGMIEDSGFLWS</sequence>
<name>A0A8T0I8V6_CERPU</name>
<accession>A0A8T0I8V6</accession>
<keyword evidence="3" id="KW-1185">Reference proteome</keyword>
<dbReference type="AlphaFoldDB" id="A0A8T0I8V6"/>
<feature type="region of interest" description="Disordered" evidence="1">
    <location>
        <begin position="86"/>
        <end position="123"/>
    </location>
</feature>
<dbReference type="Proteomes" id="UP000822688">
    <property type="component" value="Chromosome 4"/>
</dbReference>
<gene>
    <name evidence="2" type="ORF">KC19_4G099500</name>
</gene>
<feature type="compositionally biased region" description="Polar residues" evidence="1">
    <location>
        <begin position="91"/>
        <end position="119"/>
    </location>
</feature>
<protein>
    <recommendedName>
        <fullName evidence="4">AP2/ERF domain-containing protein</fullName>
    </recommendedName>
</protein>